<keyword evidence="2" id="KW-1185">Reference proteome</keyword>
<evidence type="ECO:0000313" key="2">
    <source>
        <dbReference type="Proteomes" id="UP000827768"/>
    </source>
</evidence>
<sequence>MSSERARSIQNLGARMTALTSAVEDAKARTRTPAASDTETRLELVEARLELLGSANYRAEEDFRVLGSDRAQAVLDPAYIGPGPARVTLLPNGTLSTEAYEWRGDFYYWGNRVVNMVRVDGRWFIEGHAADTRDALTGQGRGGIVRLNLVNGWTNYGDYTGSYQYADAQAQRLPSGIVVLSGLPGQGTVTTDTVIATLPEGFRPDTDMIFPTLNGNNWRAITVAANGEIRVRANTVNTFVSFDGIAFPAAGVATWTDIGAAGSGSSFANSWGPHVNASWGTPAYWKDPYGLVWFRGLLTGGSTAADNTNMVTMPATHRSALQQHYPAASSEQFGLVGARATDGLNYKNGTLGTAWISLGGVTIMTQDAFNSGVWFSPVMTNSWANYDTNTYPGLAMTRREDGLGLSRGFIRNGTVAAGTRAWTAPKNMLPAMSWLTPRPAGQAAGRVDMYGHRSAGSSSGIASGTCVVNFGSNSWVSLDGMKWMVGEL</sequence>
<dbReference type="KEGG" id="vg:80019738"/>
<reference evidence="1" key="1">
    <citation type="submission" date="2021-09" db="EMBL/GenBank/DDBJ databases">
        <authorList>
            <person name="Andersen S.H."/>
            <person name="Beall E.A."/>
            <person name="Cappelle B."/>
            <person name="Falteisek K.J."/>
            <person name="Fenske B.A."/>
            <person name="Gansluckner N.W."/>
            <person name="Gilbertson S.M."/>
            <person name="Krings K.J."/>
            <person name="Mobeck M."/>
            <person name="Odeku J.O."/>
            <person name="Poncelet M.E."/>
            <person name="Rohr J.R."/>
            <person name="Rolands L."/>
            <person name="Whipple C.D."/>
            <person name="Whipple E.M."/>
            <person name="Spring A.M."/>
            <person name="Klyczek K."/>
            <person name="Garlena R.A."/>
            <person name="Russell D.A."/>
            <person name="Pope W.H."/>
            <person name="Jacobs-Sera D."/>
            <person name="Hatfull G.F."/>
        </authorList>
    </citation>
    <scope>NUCLEOTIDE SEQUENCE</scope>
</reference>
<dbReference type="Proteomes" id="UP000827768">
    <property type="component" value="Segment"/>
</dbReference>
<dbReference type="EMBL" id="OK040790">
    <property type="protein sequence ID" value="UDL15889.1"/>
    <property type="molecule type" value="Genomic_DNA"/>
</dbReference>
<dbReference type="RefSeq" id="YP_010755129.1">
    <property type="nucleotide sequence ID" value="NC_073468.1"/>
</dbReference>
<organism evidence="1 2">
    <name type="scientific">Microbacterium phage Pumpernickel</name>
    <dbReference type="NCBI Taxonomy" id="2885983"/>
    <lineage>
        <taxon>Viruses</taxon>
        <taxon>Duplodnaviria</taxon>
        <taxon>Heunggongvirae</taxon>
        <taxon>Uroviricota</taxon>
        <taxon>Caudoviricetes</taxon>
        <taxon>Pumpernickelvirus</taxon>
        <taxon>Pumpernickelvirus pumpernickel</taxon>
    </lineage>
</organism>
<proteinExistence type="predicted"/>
<dbReference type="GeneID" id="80019738"/>
<name>A0AAE9C3F5_9CAUD</name>
<accession>A0AAE9C3F5</accession>
<protein>
    <submittedName>
        <fullName evidence="1">Minor tail protein</fullName>
    </submittedName>
</protein>
<evidence type="ECO:0000313" key="1">
    <source>
        <dbReference type="EMBL" id="UDL15889.1"/>
    </source>
</evidence>
<gene>
    <name evidence="1" type="primary">98</name>
    <name evidence="1" type="ORF">SEA_PUMPERNICKEL_98</name>
</gene>